<evidence type="ECO:0000313" key="3">
    <source>
        <dbReference type="Proteomes" id="UP000256964"/>
    </source>
</evidence>
<organism evidence="2 3">
    <name type="scientific">Lentinus brumalis</name>
    <dbReference type="NCBI Taxonomy" id="2498619"/>
    <lineage>
        <taxon>Eukaryota</taxon>
        <taxon>Fungi</taxon>
        <taxon>Dikarya</taxon>
        <taxon>Basidiomycota</taxon>
        <taxon>Agaricomycotina</taxon>
        <taxon>Agaricomycetes</taxon>
        <taxon>Polyporales</taxon>
        <taxon>Polyporaceae</taxon>
        <taxon>Lentinus</taxon>
    </lineage>
</organism>
<sequence>MTTSKSTLPPELWAMVIHQLSRDDQRNLLFVSTFFHDLALSDVFSHVTIRFGLWRPDASDYNVVTDDADTPPPPMTEDQRAETALVNLHACEILHHIARTPRFARVIKKLSIRAYVAHSGDGVFELFALKEAVLAMTHIISFRWDGRNPLLNFAVLDALAQSSGHVLRELILPSSDETRTFLAKFKRLQTLILHRPYDPDYMLLLPDDSDVSISDGIEANQSTLARLTLYGDALWRCPVRSLLDLQELEIILPPSLSGLELVLHHCTTLRYVTFDLHVCTNARLLELLTTHPDSLPQLTAFKLFFEQLHPLTHAEVTLLAEFLKGKKTLRMLDLADTDADMEEGTEVPILKILPELPALEVLGLNIQCFEFSHEDFQVLRTHLPPRLSALFLNLTVDGMVLRQDWIEMLSNLTSLRYLHIIDMLDSMDLKQQLLEDHPDSLELVGYNMHLRWLEHDPEQGVPRYSPRWSTEKVKFCTAEDFGCKDWEWLFRYHAPRGLWDRDNLTTQ</sequence>
<dbReference type="InterPro" id="IPR001810">
    <property type="entry name" value="F-box_dom"/>
</dbReference>
<evidence type="ECO:0000259" key="1">
    <source>
        <dbReference type="Pfam" id="PF00646"/>
    </source>
</evidence>
<keyword evidence="3" id="KW-1185">Reference proteome</keyword>
<dbReference type="OrthoDB" id="3238099at2759"/>
<gene>
    <name evidence="2" type="ORF">OH76DRAFT_1458435</name>
</gene>
<reference evidence="2 3" key="1">
    <citation type="journal article" date="2018" name="Biotechnol. Biofuels">
        <title>Integrative visual omics of the white-rot fungus Polyporus brumalis exposes the biotechnological potential of its oxidative enzymes for delignifying raw plant biomass.</title>
        <authorList>
            <person name="Miyauchi S."/>
            <person name="Rancon A."/>
            <person name="Drula E."/>
            <person name="Hage H."/>
            <person name="Chaduli D."/>
            <person name="Favel A."/>
            <person name="Grisel S."/>
            <person name="Henrissat B."/>
            <person name="Herpoel-Gimbert I."/>
            <person name="Ruiz-Duenas F.J."/>
            <person name="Chevret D."/>
            <person name="Hainaut M."/>
            <person name="Lin J."/>
            <person name="Wang M."/>
            <person name="Pangilinan J."/>
            <person name="Lipzen A."/>
            <person name="Lesage-Meessen L."/>
            <person name="Navarro D."/>
            <person name="Riley R."/>
            <person name="Grigoriev I.V."/>
            <person name="Zhou S."/>
            <person name="Raouche S."/>
            <person name="Rosso M.N."/>
        </authorList>
    </citation>
    <scope>NUCLEOTIDE SEQUENCE [LARGE SCALE GENOMIC DNA]</scope>
    <source>
        <strain evidence="2 3">BRFM 1820</strain>
    </source>
</reference>
<dbReference type="EMBL" id="KZ857466">
    <property type="protein sequence ID" value="RDX43341.1"/>
    <property type="molecule type" value="Genomic_DNA"/>
</dbReference>
<proteinExistence type="predicted"/>
<dbReference type="Pfam" id="PF00646">
    <property type="entry name" value="F-box"/>
    <property type="match status" value="1"/>
</dbReference>
<dbReference type="SUPFAM" id="SSF52047">
    <property type="entry name" value="RNI-like"/>
    <property type="match status" value="1"/>
</dbReference>
<evidence type="ECO:0000313" key="2">
    <source>
        <dbReference type="EMBL" id="RDX43341.1"/>
    </source>
</evidence>
<dbReference type="Gene3D" id="3.80.10.10">
    <property type="entry name" value="Ribonuclease Inhibitor"/>
    <property type="match status" value="1"/>
</dbReference>
<accession>A0A371CSS8</accession>
<name>A0A371CSS8_9APHY</name>
<dbReference type="InterPro" id="IPR032675">
    <property type="entry name" value="LRR_dom_sf"/>
</dbReference>
<dbReference type="Proteomes" id="UP000256964">
    <property type="component" value="Unassembled WGS sequence"/>
</dbReference>
<protein>
    <recommendedName>
        <fullName evidence="1">F-box domain-containing protein</fullName>
    </recommendedName>
</protein>
<dbReference type="AlphaFoldDB" id="A0A371CSS8"/>
<feature type="domain" description="F-box" evidence="1">
    <location>
        <begin position="7"/>
        <end position="43"/>
    </location>
</feature>